<sequence>MYRQIKHSEYSKEILEQLQRGAFLTVKSGDKVNTMTIGWGALSVIWGKPVFTVLVRKSRYTYEIIEESHEFTVSLPIKGQLKEALGFCGSKSGRNTDKFKECNLTLKDGQKVNVPVIDECDIQIECKIVYKQDMDENCLDADIKSRAYAKGDYHTIYYGEIVSIYIKE</sequence>
<dbReference type="GO" id="GO:0010181">
    <property type="term" value="F:FMN binding"/>
    <property type="evidence" value="ECO:0007669"/>
    <property type="project" value="InterPro"/>
</dbReference>
<gene>
    <name evidence="3" type="primary">flr</name>
    <name evidence="3" type="ORF">OXPF_40690</name>
</gene>
<proteinExistence type="inferred from homology"/>
<keyword evidence="4" id="KW-1185">Reference proteome</keyword>
<evidence type="ECO:0000259" key="2">
    <source>
        <dbReference type="Pfam" id="PF01613"/>
    </source>
</evidence>
<protein>
    <submittedName>
        <fullName evidence="3">Flavoredoxin</fullName>
    </submittedName>
</protein>
<dbReference type="PATRIC" id="fig|36849.3.peg.4302"/>
<dbReference type="Pfam" id="PF01613">
    <property type="entry name" value="Flavin_Reduct"/>
    <property type="match status" value="1"/>
</dbReference>
<dbReference type="InterPro" id="IPR012349">
    <property type="entry name" value="Split_barrel_FMN-bd"/>
</dbReference>
<dbReference type="InterPro" id="IPR052174">
    <property type="entry name" value="Flavoredoxin"/>
</dbReference>
<dbReference type="SUPFAM" id="SSF50475">
    <property type="entry name" value="FMN-binding split barrel"/>
    <property type="match status" value="1"/>
</dbReference>
<dbReference type="EMBL" id="LKET01000068">
    <property type="protein sequence ID" value="KPU42284.1"/>
    <property type="molecule type" value="Genomic_DNA"/>
</dbReference>
<dbReference type="RefSeq" id="WP_054877013.1">
    <property type="nucleotide sequence ID" value="NZ_LKET01000068.1"/>
</dbReference>
<dbReference type="AlphaFoldDB" id="A0A0P8WJF3"/>
<organism evidence="3 4">
    <name type="scientific">Oxobacter pfennigii</name>
    <dbReference type="NCBI Taxonomy" id="36849"/>
    <lineage>
        <taxon>Bacteria</taxon>
        <taxon>Bacillati</taxon>
        <taxon>Bacillota</taxon>
        <taxon>Clostridia</taxon>
        <taxon>Eubacteriales</taxon>
        <taxon>Clostridiaceae</taxon>
        <taxon>Oxobacter</taxon>
    </lineage>
</organism>
<feature type="domain" description="Flavin reductase like" evidence="2">
    <location>
        <begin position="23"/>
        <end position="167"/>
    </location>
</feature>
<evidence type="ECO:0000313" key="4">
    <source>
        <dbReference type="Proteomes" id="UP000050326"/>
    </source>
</evidence>
<reference evidence="3 4" key="1">
    <citation type="submission" date="2015-09" db="EMBL/GenBank/DDBJ databases">
        <title>Genome sequence of Oxobacter pfennigii DSM 3222.</title>
        <authorList>
            <person name="Poehlein A."/>
            <person name="Bengelsdorf F.R."/>
            <person name="Schiel-Bengelsdorf B."/>
            <person name="Duerre P."/>
            <person name="Daniel R."/>
        </authorList>
    </citation>
    <scope>NUCLEOTIDE SEQUENCE [LARGE SCALE GENOMIC DNA]</scope>
    <source>
        <strain evidence="3 4">DSM 3222</strain>
    </source>
</reference>
<dbReference type="Proteomes" id="UP000050326">
    <property type="component" value="Unassembled WGS sequence"/>
</dbReference>
<dbReference type="Gene3D" id="2.30.110.10">
    <property type="entry name" value="Electron Transport, Fmn-binding Protein, Chain A"/>
    <property type="match status" value="1"/>
</dbReference>
<dbReference type="OrthoDB" id="9791490at2"/>
<dbReference type="STRING" id="36849.OXPF_40690"/>
<evidence type="ECO:0000256" key="1">
    <source>
        <dbReference type="ARBA" id="ARBA00038054"/>
    </source>
</evidence>
<name>A0A0P8WJF3_9CLOT</name>
<evidence type="ECO:0000313" key="3">
    <source>
        <dbReference type="EMBL" id="KPU42284.1"/>
    </source>
</evidence>
<dbReference type="PANTHER" id="PTHR43567">
    <property type="entry name" value="FLAVOREDOXIN-RELATED-RELATED"/>
    <property type="match status" value="1"/>
</dbReference>
<dbReference type="GO" id="GO:0016646">
    <property type="term" value="F:oxidoreductase activity, acting on the CH-NH group of donors, NAD or NADP as acceptor"/>
    <property type="evidence" value="ECO:0007669"/>
    <property type="project" value="UniProtKB-ARBA"/>
</dbReference>
<dbReference type="PANTHER" id="PTHR43567:SF5">
    <property type="entry name" value="HYPOTHETICAL CYTOSOLIC PROTEIN"/>
    <property type="match status" value="1"/>
</dbReference>
<comment type="similarity">
    <text evidence="1">Belongs to the flavoredoxin family.</text>
</comment>
<comment type="caution">
    <text evidence="3">The sequence shown here is derived from an EMBL/GenBank/DDBJ whole genome shotgun (WGS) entry which is preliminary data.</text>
</comment>
<dbReference type="InterPro" id="IPR002563">
    <property type="entry name" value="Flavin_Rdtase-like_dom"/>
</dbReference>
<accession>A0A0P8WJF3</accession>